<dbReference type="EMBL" id="GBXM01018308">
    <property type="protein sequence ID" value="JAH90269.1"/>
    <property type="molecule type" value="Transcribed_RNA"/>
</dbReference>
<reference evidence="1" key="2">
    <citation type="journal article" date="2015" name="Fish Shellfish Immunol.">
        <title>Early steps in the European eel (Anguilla anguilla)-Vibrio vulnificus interaction in the gills: Role of the RtxA13 toxin.</title>
        <authorList>
            <person name="Callol A."/>
            <person name="Pajuelo D."/>
            <person name="Ebbesson L."/>
            <person name="Teles M."/>
            <person name="MacKenzie S."/>
            <person name="Amaro C."/>
        </authorList>
    </citation>
    <scope>NUCLEOTIDE SEQUENCE</scope>
</reference>
<reference evidence="1" key="1">
    <citation type="submission" date="2014-11" db="EMBL/GenBank/DDBJ databases">
        <authorList>
            <person name="Amaro Gonzalez C."/>
        </authorList>
    </citation>
    <scope>NUCLEOTIDE SEQUENCE</scope>
</reference>
<dbReference type="AlphaFoldDB" id="A0A0E9WIQ8"/>
<evidence type="ECO:0000313" key="1">
    <source>
        <dbReference type="EMBL" id="JAH90269.1"/>
    </source>
</evidence>
<proteinExistence type="predicted"/>
<protein>
    <submittedName>
        <fullName evidence="1">Uncharacterized protein</fullName>
    </submittedName>
</protein>
<sequence>MMGRLASLNNTWSFIKAGSVNRTKLQYRRVHACMPAFVPNNYSEPIISKRLSTQGLVHPDTRTTVKSAAVAGDVANVSDHTTDWNRA</sequence>
<name>A0A0E9WIQ8_ANGAN</name>
<organism evidence="1">
    <name type="scientific">Anguilla anguilla</name>
    <name type="common">European freshwater eel</name>
    <name type="synonym">Muraena anguilla</name>
    <dbReference type="NCBI Taxonomy" id="7936"/>
    <lineage>
        <taxon>Eukaryota</taxon>
        <taxon>Metazoa</taxon>
        <taxon>Chordata</taxon>
        <taxon>Craniata</taxon>
        <taxon>Vertebrata</taxon>
        <taxon>Euteleostomi</taxon>
        <taxon>Actinopterygii</taxon>
        <taxon>Neopterygii</taxon>
        <taxon>Teleostei</taxon>
        <taxon>Anguilliformes</taxon>
        <taxon>Anguillidae</taxon>
        <taxon>Anguilla</taxon>
    </lineage>
</organism>
<accession>A0A0E9WIQ8</accession>